<keyword evidence="4" id="KW-1185">Reference proteome</keyword>
<dbReference type="InterPro" id="IPR015943">
    <property type="entry name" value="WD40/YVTN_repeat-like_dom_sf"/>
</dbReference>
<feature type="region of interest" description="Disordered" evidence="1">
    <location>
        <begin position="1"/>
        <end position="35"/>
    </location>
</feature>
<feature type="transmembrane region" description="Helical" evidence="2">
    <location>
        <begin position="70"/>
        <end position="89"/>
    </location>
</feature>
<evidence type="ECO:0008006" key="5">
    <source>
        <dbReference type="Google" id="ProtNLM"/>
    </source>
</evidence>
<organism evidence="3 4">
    <name type="scientific">Caulifigura coniformis</name>
    <dbReference type="NCBI Taxonomy" id="2527983"/>
    <lineage>
        <taxon>Bacteria</taxon>
        <taxon>Pseudomonadati</taxon>
        <taxon>Planctomycetota</taxon>
        <taxon>Planctomycetia</taxon>
        <taxon>Planctomycetales</taxon>
        <taxon>Planctomycetaceae</taxon>
        <taxon>Caulifigura</taxon>
    </lineage>
</organism>
<evidence type="ECO:0000256" key="2">
    <source>
        <dbReference type="SAM" id="Phobius"/>
    </source>
</evidence>
<evidence type="ECO:0000256" key="1">
    <source>
        <dbReference type="SAM" id="MobiDB-lite"/>
    </source>
</evidence>
<dbReference type="Proteomes" id="UP000315700">
    <property type="component" value="Chromosome"/>
</dbReference>
<protein>
    <recommendedName>
        <fullName evidence="5">WD domain, G-beta repeat</fullName>
    </recommendedName>
</protein>
<sequence>MILVGRRPESGVAPEPSRDRRLTQPRHSRSGRQFPCDGTGAALPCLSRFLGRPFRESGPARMSFFRRRPLFTALLSAVLSWIVAGWWWGPVQSYSFQLAPAECCSVLGLAEDGALIGAERAPHTANWTVWKRQFPDGGREEIWHTTGMRKEAPDDVAFRIQPGGRWLFVTKLGTHVGQHDDSIIDLRTGKVSAGDDDGMRWVTPDGARLLTDDGLDGIRVNDFETGREIGRVEGGWINAMSPDGKWVAAETEGVLRLWTLSDEGPRPTEMTCPVAPVPGSRLGVLNDGDHQSTCQFSSDSSRFLVFGTHRLDVFDVEAGKQIAEQLDPSPIAVSSDGTRAYEANGHVLDTVSGKTIVDSSGWRNDITGVRAQPDGWFVSQRSQMSWWGRGLPGAQFRIGPYTIAISADNSLPNVGCDIMQAETGRRLMLPQWFLPSTLTPGGSREEWSLYTHPERLAFHNEESGLVRVLEMPPVDTTMHRLLMALAVFAVPGWWCWRNRGR</sequence>
<dbReference type="KEGG" id="ccos:Pan44_48340"/>
<dbReference type="InParanoid" id="A0A517SKX5"/>
<reference evidence="3 4" key="1">
    <citation type="submission" date="2019-02" db="EMBL/GenBank/DDBJ databases">
        <title>Deep-cultivation of Planctomycetes and their phenomic and genomic characterization uncovers novel biology.</title>
        <authorList>
            <person name="Wiegand S."/>
            <person name="Jogler M."/>
            <person name="Boedeker C."/>
            <person name="Pinto D."/>
            <person name="Vollmers J."/>
            <person name="Rivas-Marin E."/>
            <person name="Kohn T."/>
            <person name="Peeters S.H."/>
            <person name="Heuer A."/>
            <person name="Rast P."/>
            <person name="Oberbeckmann S."/>
            <person name="Bunk B."/>
            <person name="Jeske O."/>
            <person name="Meyerdierks A."/>
            <person name="Storesund J.E."/>
            <person name="Kallscheuer N."/>
            <person name="Luecker S."/>
            <person name="Lage O.M."/>
            <person name="Pohl T."/>
            <person name="Merkel B.J."/>
            <person name="Hornburger P."/>
            <person name="Mueller R.-W."/>
            <person name="Bruemmer F."/>
            <person name="Labrenz M."/>
            <person name="Spormann A.M."/>
            <person name="Op den Camp H."/>
            <person name="Overmann J."/>
            <person name="Amann R."/>
            <person name="Jetten M.S.M."/>
            <person name="Mascher T."/>
            <person name="Medema M.H."/>
            <person name="Devos D.P."/>
            <person name="Kaster A.-K."/>
            <person name="Ovreas L."/>
            <person name="Rohde M."/>
            <person name="Galperin M.Y."/>
            <person name="Jogler C."/>
        </authorList>
    </citation>
    <scope>NUCLEOTIDE SEQUENCE [LARGE SCALE GENOMIC DNA]</scope>
    <source>
        <strain evidence="3 4">Pan44</strain>
    </source>
</reference>
<keyword evidence="2" id="KW-0472">Membrane</keyword>
<gene>
    <name evidence="3" type="ORF">Pan44_48340</name>
</gene>
<dbReference type="AlphaFoldDB" id="A0A517SKX5"/>
<accession>A0A517SKX5</accession>
<name>A0A517SKX5_9PLAN</name>
<evidence type="ECO:0000313" key="3">
    <source>
        <dbReference type="EMBL" id="QDT56774.1"/>
    </source>
</evidence>
<evidence type="ECO:0000313" key="4">
    <source>
        <dbReference type="Proteomes" id="UP000315700"/>
    </source>
</evidence>
<proteinExistence type="predicted"/>
<dbReference type="EMBL" id="CP036271">
    <property type="protein sequence ID" value="QDT56774.1"/>
    <property type="molecule type" value="Genomic_DNA"/>
</dbReference>
<dbReference type="SUPFAM" id="SSF50969">
    <property type="entry name" value="YVTN repeat-like/Quinoprotein amine dehydrogenase"/>
    <property type="match status" value="1"/>
</dbReference>
<dbReference type="InterPro" id="IPR011044">
    <property type="entry name" value="Quino_amine_DH_bsu"/>
</dbReference>
<keyword evidence="2" id="KW-0812">Transmembrane</keyword>
<keyword evidence="2" id="KW-1133">Transmembrane helix</keyword>
<dbReference type="Gene3D" id="2.130.10.10">
    <property type="entry name" value="YVTN repeat-like/Quinoprotein amine dehydrogenase"/>
    <property type="match status" value="1"/>
</dbReference>